<dbReference type="AlphaFoldDB" id="A0A172XXI8"/>
<sequence>MIKSFVLIGILCLTILSCSEKKKLANDEFRTVISKYKLEGDTLKHVTSFLQKMDNQNTEVGVFMNKDLYLISDSCYAANKKFCDSMSIYQNERYGDIFDSIVNPNVKKYEQRFKIDQQEYFVAREFFLSHPEIVRYLNKKYNMQMWDGVS</sequence>
<dbReference type="STRING" id="1685010.A0O34_14685"/>
<dbReference type="Proteomes" id="UP000077824">
    <property type="component" value="Chromosome"/>
</dbReference>
<evidence type="ECO:0000313" key="1">
    <source>
        <dbReference type="EMBL" id="ANF51674.1"/>
    </source>
</evidence>
<keyword evidence="2" id="KW-1185">Reference proteome</keyword>
<dbReference type="EMBL" id="CP015199">
    <property type="protein sequence ID" value="ANF51674.1"/>
    <property type="molecule type" value="Genomic_DNA"/>
</dbReference>
<name>A0A172XXI8_9FLAO</name>
<reference evidence="1 2" key="1">
    <citation type="submission" date="2016-04" db="EMBL/GenBank/DDBJ databases">
        <title>Complete Genome Sequence of Chryseobacterium sp. IHBB 10212.</title>
        <authorList>
            <person name="Pal M."/>
            <person name="Swarnkar M.K."/>
            <person name="Kaushal K."/>
            <person name="Chhibber S."/>
            <person name="Singh A.K."/>
            <person name="Gulati A."/>
        </authorList>
    </citation>
    <scope>NUCLEOTIDE SEQUENCE [LARGE SCALE GENOMIC DNA]</scope>
    <source>
        <strain evidence="1 2">IHBB 10212</strain>
    </source>
</reference>
<dbReference type="PROSITE" id="PS51257">
    <property type="entry name" value="PROKAR_LIPOPROTEIN"/>
    <property type="match status" value="1"/>
</dbReference>
<proteinExistence type="predicted"/>
<organism evidence="1 2">
    <name type="scientific">Chryseobacterium glaciei</name>
    <dbReference type="NCBI Taxonomy" id="1685010"/>
    <lineage>
        <taxon>Bacteria</taxon>
        <taxon>Pseudomonadati</taxon>
        <taxon>Bacteroidota</taxon>
        <taxon>Flavobacteriia</taxon>
        <taxon>Flavobacteriales</taxon>
        <taxon>Weeksellaceae</taxon>
        <taxon>Chryseobacterium group</taxon>
        <taxon>Chryseobacterium</taxon>
    </lineage>
</organism>
<accession>A0A172XXI8</accession>
<gene>
    <name evidence="1" type="ORF">A0O34_14685</name>
</gene>
<dbReference type="OrthoDB" id="1250129at2"/>
<protein>
    <submittedName>
        <fullName evidence="1">Uncharacterized protein</fullName>
    </submittedName>
</protein>
<dbReference type="KEGG" id="chh:A0O34_14685"/>
<evidence type="ECO:0000313" key="2">
    <source>
        <dbReference type="Proteomes" id="UP000077824"/>
    </source>
</evidence>
<dbReference type="RefSeq" id="WP_066755951.1">
    <property type="nucleotide sequence ID" value="NZ_CP015199.1"/>
</dbReference>